<comment type="caution">
    <text evidence="2">The sequence shown here is derived from an EMBL/GenBank/DDBJ whole genome shotgun (WGS) entry which is preliminary data.</text>
</comment>
<evidence type="ECO:0008006" key="4">
    <source>
        <dbReference type="Google" id="ProtNLM"/>
    </source>
</evidence>
<protein>
    <recommendedName>
        <fullName evidence="4">Tubby C-terminal domain-containing protein</fullName>
    </recommendedName>
</protein>
<feature type="compositionally biased region" description="Polar residues" evidence="1">
    <location>
        <begin position="118"/>
        <end position="133"/>
    </location>
</feature>
<keyword evidence="3" id="KW-1185">Reference proteome</keyword>
<dbReference type="Proteomes" id="UP001470230">
    <property type="component" value="Unassembled WGS sequence"/>
</dbReference>
<accession>A0ABR2L0C3</accession>
<feature type="region of interest" description="Disordered" evidence="1">
    <location>
        <begin position="19"/>
        <end position="39"/>
    </location>
</feature>
<name>A0ABR2L0C3_9EUKA</name>
<gene>
    <name evidence="2" type="ORF">M9Y10_014734</name>
</gene>
<dbReference type="InterPro" id="IPR025659">
    <property type="entry name" value="Tubby-like_C"/>
</dbReference>
<reference evidence="2 3" key="1">
    <citation type="submission" date="2024-04" db="EMBL/GenBank/DDBJ databases">
        <title>Tritrichomonas musculus Genome.</title>
        <authorList>
            <person name="Alves-Ferreira E."/>
            <person name="Grigg M."/>
            <person name="Lorenzi H."/>
            <person name="Galac M."/>
        </authorList>
    </citation>
    <scope>NUCLEOTIDE SEQUENCE [LARGE SCALE GENOMIC DNA]</scope>
    <source>
        <strain evidence="2 3">EAF2021</strain>
    </source>
</reference>
<sequence length="505" mass="57154">MPIKPIKLIKPIGSVNANRRNVSPKISYPSDYSSDDEIDVLDTRPDNKLLFDFDYEESSYEYEYSEKDWKPDPNDVTTKVTKKRNVQADVSVRPPVAKTPSRGRPTPPKQPRREIKSRSPTIQKESPKISTRGNPGANADEYGYYDYDSQYDYDKQEEVPNNNNQNNHNNESRHRNIKRHAQVPISNEQSYTNTDQNQTVNNNNDSVMKQGANPQVENNPQIENNPINNQVNNQQISPQISEPIPQNGMENAQNPSSNVQMAIGQNQNQMNIASYPIPAAENAENDDNEQTFQITYEQKNLQTLWKRQVIMTQDDILVYICGSFKKENYGKVHIICSKKPVDLNSNYKVGMIVRHQTGTRFTLYEKVADFGESPQIAGISFVTPKENSSLRMFRVAIPSDGQPYVPTSKMGDLSRIAHENENVPPNIKVYQSELPKKKPDGSYSLSLGNYAIVRSTKNFCIKDENGGNSFVIFKTFGGSCTIKFKPPFTQLIAYSIAVAISTSMK</sequence>
<dbReference type="EMBL" id="JAPFFF010000002">
    <property type="protein sequence ID" value="KAK8896813.1"/>
    <property type="molecule type" value="Genomic_DNA"/>
</dbReference>
<proteinExistence type="predicted"/>
<dbReference type="SUPFAM" id="SSF54518">
    <property type="entry name" value="Tubby C-terminal domain-like"/>
    <property type="match status" value="1"/>
</dbReference>
<feature type="region of interest" description="Disordered" evidence="1">
    <location>
        <begin position="63"/>
        <end position="144"/>
    </location>
</feature>
<evidence type="ECO:0000256" key="1">
    <source>
        <dbReference type="SAM" id="MobiDB-lite"/>
    </source>
</evidence>
<evidence type="ECO:0000313" key="3">
    <source>
        <dbReference type="Proteomes" id="UP001470230"/>
    </source>
</evidence>
<organism evidence="2 3">
    <name type="scientific">Tritrichomonas musculus</name>
    <dbReference type="NCBI Taxonomy" id="1915356"/>
    <lineage>
        <taxon>Eukaryota</taxon>
        <taxon>Metamonada</taxon>
        <taxon>Parabasalia</taxon>
        <taxon>Tritrichomonadida</taxon>
        <taxon>Tritrichomonadidae</taxon>
        <taxon>Tritrichomonas</taxon>
    </lineage>
</organism>
<feature type="compositionally biased region" description="Basic and acidic residues" evidence="1">
    <location>
        <begin position="64"/>
        <end position="73"/>
    </location>
</feature>
<evidence type="ECO:0000313" key="2">
    <source>
        <dbReference type="EMBL" id="KAK8896813.1"/>
    </source>
</evidence>